<evidence type="ECO:0000259" key="1">
    <source>
        <dbReference type="Pfam" id="PF13392"/>
    </source>
</evidence>
<dbReference type="InterPro" id="IPR044925">
    <property type="entry name" value="His-Me_finger_sf"/>
</dbReference>
<reference evidence="2 3" key="1">
    <citation type="submission" date="2017-03" db="EMBL/GenBank/DDBJ databases">
        <authorList>
            <person name="Afonso C.L."/>
            <person name="Miller P.J."/>
            <person name="Scott M.A."/>
            <person name="Spackman E."/>
            <person name="Goraichik I."/>
            <person name="Dimitrov K.M."/>
            <person name="Suarez D.L."/>
            <person name="Swayne D.E."/>
        </authorList>
    </citation>
    <scope>NUCLEOTIDE SEQUENCE [LARGE SCALE GENOMIC DNA]</scope>
    <source>
        <strain evidence="2 3">CNRZ 918</strain>
    </source>
</reference>
<feature type="domain" description="HNH nuclease" evidence="1">
    <location>
        <begin position="82"/>
        <end position="124"/>
    </location>
</feature>
<dbReference type="Proteomes" id="UP000234433">
    <property type="component" value="Unassembled WGS sequence"/>
</dbReference>
<name>A0A2H1KEN2_9MICO</name>
<evidence type="ECO:0000313" key="2">
    <source>
        <dbReference type="EMBL" id="SMX98166.1"/>
    </source>
</evidence>
<sequence length="189" mass="21359">MSEKICLVIDCGRPGVRRKYCSMHYQRFMKTGSPLVGARTKTPEDAFAKFAVSVAGGCLLWTAGKDRDGYGNIAVYGRKTRAHRYAWERIYGPMPDGMQVDHKCWNPSCVNIEHLRLANHAENQHYRNGSHRGSKTGFRNVYDRGTHFQVMIGRNGKQRHYGTFATIEEAVDAAELKRAELFGEFAGRG</sequence>
<keyword evidence="2" id="KW-0378">Hydrolase</keyword>
<dbReference type="OrthoDB" id="3732358at2"/>
<organism evidence="2 3">
    <name type="scientific">Brevibacterium antiquum CNRZ 918</name>
    <dbReference type="NCBI Taxonomy" id="1255637"/>
    <lineage>
        <taxon>Bacteria</taxon>
        <taxon>Bacillati</taxon>
        <taxon>Actinomycetota</taxon>
        <taxon>Actinomycetes</taxon>
        <taxon>Micrococcales</taxon>
        <taxon>Brevibacteriaceae</taxon>
        <taxon>Brevibacterium</taxon>
    </lineage>
</organism>
<dbReference type="RefSeq" id="WP_101620444.1">
    <property type="nucleotide sequence ID" value="NZ_FXZD01000007.1"/>
</dbReference>
<dbReference type="Pfam" id="PF13392">
    <property type="entry name" value="HNH_3"/>
    <property type="match status" value="1"/>
</dbReference>
<dbReference type="SUPFAM" id="SSF54060">
    <property type="entry name" value="His-Me finger endonucleases"/>
    <property type="match status" value="1"/>
</dbReference>
<gene>
    <name evidence="2" type="ORF">BANT918_02398</name>
</gene>
<proteinExistence type="predicted"/>
<dbReference type="EMBL" id="FXZD01000007">
    <property type="protein sequence ID" value="SMX98166.1"/>
    <property type="molecule type" value="Genomic_DNA"/>
</dbReference>
<dbReference type="Gene3D" id="3.90.75.20">
    <property type="match status" value="1"/>
</dbReference>
<keyword evidence="2" id="KW-0540">Nuclease</keyword>
<evidence type="ECO:0000313" key="3">
    <source>
        <dbReference type="Proteomes" id="UP000234433"/>
    </source>
</evidence>
<dbReference type="InterPro" id="IPR003615">
    <property type="entry name" value="HNH_nuc"/>
</dbReference>
<protein>
    <submittedName>
        <fullName evidence="2">HNH endonuclease</fullName>
    </submittedName>
</protein>
<accession>A0A2H1KEN2</accession>
<dbReference type="GO" id="GO:0004519">
    <property type="term" value="F:endonuclease activity"/>
    <property type="evidence" value="ECO:0007669"/>
    <property type="project" value="UniProtKB-KW"/>
</dbReference>
<keyword evidence="2" id="KW-0255">Endonuclease</keyword>
<dbReference type="AlphaFoldDB" id="A0A2H1KEN2"/>